<dbReference type="InterPro" id="IPR050834">
    <property type="entry name" value="Glycosyltransf_2"/>
</dbReference>
<feature type="domain" description="Glycosyltransferase 2-like" evidence="2">
    <location>
        <begin position="18"/>
        <end position="122"/>
    </location>
</feature>
<dbReference type="EMBL" id="BAABKD010000007">
    <property type="protein sequence ID" value="GAA5087314.1"/>
    <property type="molecule type" value="Genomic_DNA"/>
</dbReference>
<feature type="transmembrane region" description="Helical" evidence="1">
    <location>
        <begin position="291"/>
        <end position="312"/>
    </location>
</feature>
<evidence type="ECO:0000313" key="3">
    <source>
        <dbReference type="EMBL" id="GAA5087314.1"/>
    </source>
</evidence>
<evidence type="ECO:0000259" key="2">
    <source>
        <dbReference type="Pfam" id="PF00535"/>
    </source>
</evidence>
<dbReference type="PANTHER" id="PTHR43685">
    <property type="entry name" value="GLYCOSYLTRANSFERASE"/>
    <property type="match status" value="1"/>
</dbReference>
<name>A0ABP9LX80_9BURK</name>
<evidence type="ECO:0000256" key="1">
    <source>
        <dbReference type="SAM" id="Phobius"/>
    </source>
</evidence>
<dbReference type="InterPro" id="IPR001173">
    <property type="entry name" value="Glyco_trans_2-like"/>
</dbReference>
<keyword evidence="1" id="KW-0472">Membrane</keyword>
<comment type="caution">
    <text evidence="3">The sequence shown here is derived from an EMBL/GenBank/DDBJ whole genome shotgun (WGS) entry which is preliminary data.</text>
</comment>
<reference evidence="4" key="1">
    <citation type="journal article" date="2019" name="Int. J. Syst. Evol. Microbiol.">
        <title>The Global Catalogue of Microorganisms (GCM) 10K type strain sequencing project: providing services to taxonomists for standard genome sequencing and annotation.</title>
        <authorList>
            <consortium name="The Broad Institute Genomics Platform"/>
            <consortium name="The Broad Institute Genome Sequencing Center for Infectious Disease"/>
            <person name="Wu L."/>
            <person name="Ma J."/>
        </authorList>
    </citation>
    <scope>NUCLEOTIDE SEQUENCE [LARGE SCALE GENOMIC DNA]</scope>
    <source>
        <strain evidence="4">JCM 18423</strain>
    </source>
</reference>
<organism evidence="3 4">
    <name type="scientific">Paenalcaligenes hermetiae</name>
    <dbReference type="NCBI Taxonomy" id="1157987"/>
    <lineage>
        <taxon>Bacteria</taxon>
        <taxon>Pseudomonadati</taxon>
        <taxon>Pseudomonadota</taxon>
        <taxon>Betaproteobacteria</taxon>
        <taxon>Burkholderiales</taxon>
        <taxon>Alcaligenaceae</taxon>
        <taxon>Paenalcaligenes</taxon>
    </lineage>
</organism>
<dbReference type="InterPro" id="IPR029044">
    <property type="entry name" value="Nucleotide-diphossugar_trans"/>
</dbReference>
<dbReference type="Gene3D" id="3.90.550.10">
    <property type="entry name" value="Spore Coat Polysaccharide Biosynthesis Protein SpsA, Chain A"/>
    <property type="match status" value="1"/>
</dbReference>
<dbReference type="PANTHER" id="PTHR43685:SF2">
    <property type="entry name" value="GLYCOSYLTRANSFERASE 2-LIKE DOMAIN-CONTAINING PROTEIN"/>
    <property type="match status" value="1"/>
</dbReference>
<dbReference type="SUPFAM" id="SSF53448">
    <property type="entry name" value="Nucleotide-diphospho-sugar transferases"/>
    <property type="match status" value="1"/>
</dbReference>
<dbReference type="Proteomes" id="UP001500227">
    <property type="component" value="Unassembled WGS sequence"/>
</dbReference>
<dbReference type="RefSeq" id="WP_345369761.1">
    <property type="nucleotide sequence ID" value="NZ_BAABKD010000007.1"/>
</dbReference>
<accession>A0ABP9LX80</accession>
<proteinExistence type="predicted"/>
<dbReference type="Pfam" id="PF00535">
    <property type="entry name" value="Glycos_transf_2"/>
    <property type="match status" value="1"/>
</dbReference>
<evidence type="ECO:0000313" key="4">
    <source>
        <dbReference type="Proteomes" id="UP001500227"/>
    </source>
</evidence>
<sequence length="331" mass="38051">MPWRSASYVPPAWRYQFTILTPTYNRAHTLQRVYESLCEQTFQDFEWVVVDDGSTDHTKKRIQQWQQEVLFPIHYVWQPNQHKKAAFNRGVRMAQGELVVALDSDDSLEANALYDMARTWKEIPQKERERFVAVTGLCKTPEGNIVGDMYPYDVLDANPLDIQFKFGVTGEKFGCLSTAVLQRFPFPENIEGFVPESLVWRSMARAGYLTRFVNQVYRVYHDSSDSLSRQGKNNAATHALGLWLLAYDTVVDSLPWFHYKPVAFIKAGMRYTRFALHMRDQSIARPHGYRLHGLGAIALVVATAPFGLLLFLRDKLHMGGRPSDADRKRVA</sequence>
<keyword evidence="1" id="KW-1133">Transmembrane helix</keyword>
<dbReference type="CDD" id="cd00761">
    <property type="entry name" value="Glyco_tranf_GTA_type"/>
    <property type="match status" value="1"/>
</dbReference>
<protein>
    <submittedName>
        <fullName evidence="3">Glycosyltransferase family 2 protein</fullName>
    </submittedName>
</protein>
<keyword evidence="4" id="KW-1185">Reference proteome</keyword>
<keyword evidence="1" id="KW-0812">Transmembrane</keyword>
<gene>
    <name evidence="3" type="ORF">GCM10023337_07610</name>
</gene>